<sequence length="208" mass="21212">MLAALTGLLLGCWHVISGPDHLAAITPLATASDSERSGARVGLAWGLGHAGGVWLVGLVLLAFGSLIPLDLVGAWSERIVGVAIVGVGAWGLWRFYRHDHAHAHAHAHAAHHVHGRGSALGIGLIHGIAGSSHLYGVLPALALTSSARLSYLAGFGVGSILAMGAFAGLLALIVGRLPGSREVVRRWALLGASIVAIVVGTAWVALGC</sequence>
<keyword evidence="1" id="KW-0472">Membrane</keyword>
<dbReference type="PANTHER" id="PTHR33876:SF4">
    <property type="entry name" value="CHLOROPLAST PROTEIN FOR GROWTH AND FERTILITY 2"/>
    <property type="match status" value="1"/>
</dbReference>
<dbReference type="RefSeq" id="WP_052553128.1">
    <property type="nucleotide sequence ID" value="NZ_JMCC02000067.1"/>
</dbReference>
<reference evidence="2 3" key="1">
    <citation type="submission" date="2014-12" db="EMBL/GenBank/DDBJ databases">
        <title>Genome assembly of Enhygromyxa salina DSM 15201.</title>
        <authorList>
            <person name="Sharma G."/>
            <person name="Subramanian S."/>
        </authorList>
    </citation>
    <scope>NUCLEOTIDE SEQUENCE [LARGE SCALE GENOMIC DNA]</scope>
    <source>
        <strain evidence="2 3">DSM 15201</strain>
    </source>
</reference>
<protein>
    <submittedName>
        <fullName evidence="2">Nickel transporter UreH</fullName>
    </submittedName>
</protein>
<feature type="transmembrane region" description="Helical" evidence="1">
    <location>
        <begin position="79"/>
        <end position="96"/>
    </location>
</feature>
<dbReference type="InterPro" id="IPR052776">
    <property type="entry name" value="Chloro_ReproSupport/MetalTrans"/>
</dbReference>
<feature type="transmembrane region" description="Helical" evidence="1">
    <location>
        <begin position="187"/>
        <end position="206"/>
    </location>
</feature>
<proteinExistence type="predicted"/>
<dbReference type="AlphaFoldDB" id="A0A0C2CYM7"/>
<feature type="transmembrane region" description="Helical" evidence="1">
    <location>
        <begin position="151"/>
        <end position="175"/>
    </location>
</feature>
<gene>
    <name evidence="2" type="ORF">DB30_06441</name>
</gene>
<evidence type="ECO:0000313" key="3">
    <source>
        <dbReference type="Proteomes" id="UP000031599"/>
    </source>
</evidence>
<name>A0A0C2CYM7_9BACT</name>
<comment type="caution">
    <text evidence="2">The sequence shown here is derived from an EMBL/GenBank/DDBJ whole genome shotgun (WGS) entry which is preliminary data.</text>
</comment>
<feature type="transmembrane region" description="Helical" evidence="1">
    <location>
        <begin position="47"/>
        <end position="67"/>
    </location>
</feature>
<keyword evidence="1" id="KW-0812">Transmembrane</keyword>
<organism evidence="2 3">
    <name type="scientific">Enhygromyxa salina</name>
    <dbReference type="NCBI Taxonomy" id="215803"/>
    <lineage>
        <taxon>Bacteria</taxon>
        <taxon>Pseudomonadati</taxon>
        <taxon>Myxococcota</taxon>
        <taxon>Polyangia</taxon>
        <taxon>Nannocystales</taxon>
        <taxon>Nannocystaceae</taxon>
        <taxon>Enhygromyxa</taxon>
    </lineage>
</organism>
<dbReference type="EMBL" id="JMCC02000067">
    <property type="protein sequence ID" value="KIG14715.1"/>
    <property type="molecule type" value="Genomic_DNA"/>
</dbReference>
<keyword evidence="1" id="KW-1133">Transmembrane helix</keyword>
<accession>A0A0C2CYM7</accession>
<evidence type="ECO:0000256" key="1">
    <source>
        <dbReference type="SAM" id="Phobius"/>
    </source>
</evidence>
<dbReference type="PANTHER" id="PTHR33876">
    <property type="entry name" value="UNNAMED PRODUCT"/>
    <property type="match status" value="1"/>
</dbReference>
<dbReference type="Proteomes" id="UP000031599">
    <property type="component" value="Unassembled WGS sequence"/>
</dbReference>
<evidence type="ECO:0000313" key="2">
    <source>
        <dbReference type="EMBL" id="KIG14715.1"/>
    </source>
</evidence>